<keyword evidence="2" id="KW-0812">Transmembrane</keyword>
<evidence type="ECO:0000313" key="4">
    <source>
        <dbReference type="EMBL" id="KAG7346406.1"/>
    </source>
</evidence>
<dbReference type="InterPro" id="IPR004263">
    <property type="entry name" value="Exostosin"/>
</dbReference>
<gene>
    <name evidence="4" type="ORF">IV203_005474</name>
</gene>
<dbReference type="GO" id="GO:0016757">
    <property type="term" value="F:glycosyltransferase activity"/>
    <property type="evidence" value="ECO:0007669"/>
    <property type="project" value="InterPro"/>
</dbReference>
<evidence type="ECO:0000313" key="5">
    <source>
        <dbReference type="Proteomes" id="UP000693970"/>
    </source>
</evidence>
<feature type="transmembrane region" description="Helical" evidence="2">
    <location>
        <begin position="28"/>
        <end position="47"/>
    </location>
</feature>
<dbReference type="PANTHER" id="PTHR11062">
    <property type="entry name" value="EXOSTOSIN HEPARAN SULFATE GLYCOSYLTRANSFERASE -RELATED"/>
    <property type="match status" value="1"/>
</dbReference>
<dbReference type="AlphaFoldDB" id="A0A9K3PGZ5"/>
<dbReference type="EMBL" id="JAGRRH010000021">
    <property type="protein sequence ID" value="KAG7346406.1"/>
    <property type="molecule type" value="Genomic_DNA"/>
</dbReference>
<dbReference type="Pfam" id="PF03016">
    <property type="entry name" value="Exostosin_GT47"/>
    <property type="match status" value="1"/>
</dbReference>
<sequence>MTKNEFSSRSSKLVSCFQPRPCPKLLKLILVAIGVVMLTYLKIGVYLHQYHDYLMYEEETMAMEQITSMIAAGNITKTGNISIQNPSSNATIRSPFTAKNGTLKFFIIRVPEATTDLVTDSSKASSYYRKALNEESAEIWLHRGFERLPQRTLDPTKADVFVVAGYLHLFQSLRAPKKRKTNFISQEWQQLIPLYESQISDPTKPHILLIPTWNPQVSRSIGVHGMVKMLKNAKVADLWSVGFERNPKWQHLPPSRIVPIPYVVSLDDDEEAEEERSVVNNTSTILRETSQSRIDHSLFYVGDARKNAQAWAGCYREELVSSIQQQQRQLPTIQPPRYNDTFSGDLWNVQLLGKRDRMEQSVYNMLMKSSDWCLVLCGDTPTSRTLTSSMVFGCLPLRVGSRLRGLCEEPCHPGFGWTVTGKANPHLPFVETIDWKAFPEINEGQLLNSSQQDNFLMRLLQRYDAAEKKRLRGILQQVRRGWIYGWGDPVTSTRFGDASKFIWDSWVVASQKV</sequence>
<organism evidence="4 5">
    <name type="scientific">Nitzschia inconspicua</name>
    <dbReference type="NCBI Taxonomy" id="303405"/>
    <lineage>
        <taxon>Eukaryota</taxon>
        <taxon>Sar</taxon>
        <taxon>Stramenopiles</taxon>
        <taxon>Ochrophyta</taxon>
        <taxon>Bacillariophyta</taxon>
        <taxon>Bacillariophyceae</taxon>
        <taxon>Bacillariophycidae</taxon>
        <taxon>Bacillariales</taxon>
        <taxon>Bacillariaceae</taxon>
        <taxon>Nitzschia</taxon>
    </lineage>
</organism>
<keyword evidence="2" id="KW-1133">Transmembrane helix</keyword>
<evidence type="ECO:0000256" key="2">
    <source>
        <dbReference type="SAM" id="Phobius"/>
    </source>
</evidence>
<name>A0A9K3PGZ5_9STRA</name>
<dbReference type="InterPro" id="IPR040911">
    <property type="entry name" value="Exostosin_GT47"/>
</dbReference>
<protein>
    <submittedName>
        <fullName evidence="4">Exostosin family protein</fullName>
    </submittedName>
</protein>
<dbReference type="PANTHER" id="PTHR11062:SF281">
    <property type="entry name" value="EXOSTOSIN-LIKE 2"/>
    <property type="match status" value="1"/>
</dbReference>
<feature type="domain" description="Exostosin GT47" evidence="3">
    <location>
        <begin position="135"/>
        <end position="438"/>
    </location>
</feature>
<proteinExistence type="inferred from homology"/>
<keyword evidence="2" id="KW-0472">Membrane</keyword>
<keyword evidence="5" id="KW-1185">Reference proteome</keyword>
<accession>A0A9K3PGZ5</accession>
<reference evidence="4" key="1">
    <citation type="journal article" date="2021" name="Sci. Rep.">
        <title>Diploid genomic architecture of Nitzschia inconspicua, an elite biomass production diatom.</title>
        <authorList>
            <person name="Oliver A."/>
            <person name="Podell S."/>
            <person name="Pinowska A."/>
            <person name="Traller J.C."/>
            <person name="Smith S.R."/>
            <person name="McClure R."/>
            <person name="Beliaev A."/>
            <person name="Bohutskyi P."/>
            <person name="Hill E.A."/>
            <person name="Rabines A."/>
            <person name="Zheng H."/>
            <person name="Allen L.Z."/>
            <person name="Kuo A."/>
            <person name="Grigoriev I.V."/>
            <person name="Allen A.E."/>
            <person name="Hazlebeck D."/>
            <person name="Allen E.E."/>
        </authorList>
    </citation>
    <scope>NUCLEOTIDE SEQUENCE</scope>
    <source>
        <strain evidence="4">Hildebrandi</strain>
    </source>
</reference>
<dbReference type="OrthoDB" id="1924787at2759"/>
<evidence type="ECO:0000259" key="3">
    <source>
        <dbReference type="Pfam" id="PF03016"/>
    </source>
</evidence>
<comment type="similarity">
    <text evidence="1">Belongs to the glycosyltransferase 47 family.</text>
</comment>
<reference evidence="4" key="2">
    <citation type="submission" date="2021-04" db="EMBL/GenBank/DDBJ databases">
        <authorList>
            <person name="Podell S."/>
        </authorList>
    </citation>
    <scope>NUCLEOTIDE SEQUENCE</scope>
    <source>
        <strain evidence="4">Hildebrandi</strain>
    </source>
</reference>
<comment type="caution">
    <text evidence="4">The sequence shown here is derived from an EMBL/GenBank/DDBJ whole genome shotgun (WGS) entry which is preliminary data.</text>
</comment>
<dbReference type="Proteomes" id="UP000693970">
    <property type="component" value="Unassembled WGS sequence"/>
</dbReference>
<evidence type="ECO:0000256" key="1">
    <source>
        <dbReference type="ARBA" id="ARBA00010271"/>
    </source>
</evidence>